<dbReference type="EC" id="3.1.-.-" evidence="13"/>
<dbReference type="Pfam" id="PF18470">
    <property type="entry name" value="Cas9_a"/>
    <property type="match status" value="1"/>
</dbReference>
<keyword evidence="6 13" id="KW-0378">Hydrolase</keyword>
<comment type="domain">
    <text evidence="13">Has 2 endonuclease domains. The discontinuous RuvC-like domain cleaves the target DNA noncomplementary to crRNA while the HNH nuclease domain cleaves the target DNA complementary to crRNA.</text>
</comment>
<evidence type="ECO:0000256" key="3">
    <source>
        <dbReference type="ARBA" id="ARBA00022722"/>
    </source>
</evidence>
<dbReference type="EMBL" id="CP039381">
    <property type="protein sequence ID" value="QCT07235.1"/>
    <property type="molecule type" value="Genomic_DNA"/>
</dbReference>
<organism evidence="15 16">
    <name type="scientific">Ruminococcus bovis</name>
    <dbReference type="NCBI Taxonomy" id="2564099"/>
    <lineage>
        <taxon>Bacteria</taxon>
        <taxon>Bacillati</taxon>
        <taxon>Bacillota</taxon>
        <taxon>Clostridia</taxon>
        <taxon>Eubacteriales</taxon>
        <taxon>Oscillospiraceae</taxon>
        <taxon>Ruminococcus</taxon>
    </lineage>
</organism>
<comment type="subunit">
    <text evidence="12 13">Monomer. Binds crRNA and tracrRNA.</text>
</comment>
<sequence>MSYGLGIDCGIASVGSGTVLLNEKEEPYKIDFMGVRTFDKAETGTGKSLAAERRTFRGSRRTHRRKTHRKDRIKKLICDTMNVDFKYIQSIYERKNLSDIYEIRYEALNRKLTKDEFIRLLIHLSQRRGFKSNRKIDAKNKNSDDGKMLKEIEKNKSIFTDNGYRTIGEMLFKNEKFIQRKRNKSDYSMTFLRVDYENEIKVIFNQQRKFNNQHATESFENEYLKIYLSQRNFDDGPDESSPYGGNLIGKMVKNCTFEPTLKAAPKASYSFEYSNLLTKVNSMKILYNGNRRPLTKEEREKVVNLAFKKNKITYSSIRTELGLSNEEFFNISYNSKDYTETEKKTKFSYLTAYYEFKKAYGSSYLEWSVEKKNTLATILTLHKNDSKIIEEMKEKNFLEDEINVALTIPSFTKFGNLSIAVLNKMIPYLEDGMLYNEAITALGYNFKDDDKCQQMYLPSNPKDAPELDEIRNPVVRRTVSQTIKVINSIIREKGESPTYINIELARELAKSYKERKNIESNQKSNREKNEKSFEELKKLGVVKPTAFDLVKYKLWKEQDGICVYSQKPLKIEKLFSEGYAEVDHIVPYSISFDDSYSNKVLVHTNENQNKGNRIPLNYLSGKERDEFIVWVKNSHLSFRKKQNLLKEKISEDDFDGFKNRNLKDTQYLSRFLLKFIKKYLKFAPSSTNRKETVIAVNGAITSYIRKRWGIEKIRANGDAHHATDAIVIACVTKSMIKRISEYSKYKETLYIKNNNETLDVDKITGEVKNYFPMPYKWFRTELDIRCSKNPERLLASNPIPTYARDEKVKPIFVSRMVNRKVTGPAHQDTLRRMVVENGQKYEVVKTDLNKLSLDNNNEIANYYNPDDDRLLYDALKNHLIKFKEMHKEENGKKKVEDAFTEPFYKPKSDGSKGPLVKSVKIIKKITSSVTLNNNTTIAKNGDMIRTDVFRTEDGYYLVPIYVADTVKNELPHKAIVQGGEWKAMNDEDFLFSLYRNDLIKIKSNSDVTFSLMNESSSLPKTESLREEFVYFKGTSINTASIRVVTHDNCYIKKSLGVKNLQSLEKYQVDVLGNVSKVKKEKRIGFR</sequence>
<reference evidence="15 16" key="1">
    <citation type="submission" date="2019-04" db="EMBL/GenBank/DDBJ databases">
        <authorList>
            <person name="Embree M."/>
            <person name="Gaffney J.R."/>
        </authorList>
    </citation>
    <scope>NUCLEOTIDE SEQUENCE [LARGE SCALE GENOMIC DNA]</scope>
    <source>
        <strain evidence="15 16">JE7A12</strain>
    </source>
</reference>
<evidence type="ECO:0000256" key="1">
    <source>
        <dbReference type="ARBA" id="ARBA00001946"/>
    </source>
</evidence>
<feature type="active site" description="Proton acceptor for HNH nuclease domain" evidence="13">
    <location>
        <position position="584"/>
    </location>
</feature>
<dbReference type="GO" id="GO:0043571">
    <property type="term" value="P:maintenance of CRISPR repeat elements"/>
    <property type="evidence" value="ECO:0007669"/>
    <property type="project" value="UniProtKB-UniRule"/>
</dbReference>
<evidence type="ECO:0000256" key="4">
    <source>
        <dbReference type="ARBA" id="ARBA00022723"/>
    </source>
</evidence>
<dbReference type="AlphaFoldDB" id="A0A4P8XVS3"/>
<evidence type="ECO:0000256" key="5">
    <source>
        <dbReference type="ARBA" id="ARBA00022759"/>
    </source>
</evidence>
<feature type="binding site" evidence="13">
    <location>
        <position position="507"/>
    </location>
    <ligand>
        <name>Mg(2+)</name>
        <dbReference type="ChEBI" id="CHEBI:18420"/>
        <label>2</label>
    </ligand>
</feature>
<keyword evidence="7 13" id="KW-0460">Magnesium</keyword>
<dbReference type="Proteomes" id="UP000301475">
    <property type="component" value="Chromosome"/>
</dbReference>
<feature type="binding site" evidence="13">
    <location>
        <position position="8"/>
    </location>
    <ligand>
        <name>Mg(2+)</name>
        <dbReference type="ChEBI" id="CHEBI:18420"/>
        <label>2</label>
    </ligand>
</feature>
<dbReference type="Gene3D" id="3.30.420.10">
    <property type="entry name" value="Ribonuclease H-like superfamily/Ribonuclease H"/>
    <property type="match status" value="3"/>
</dbReference>
<dbReference type="GO" id="GO:0051607">
    <property type="term" value="P:defense response to virus"/>
    <property type="evidence" value="ECO:0007669"/>
    <property type="project" value="UniProtKB-UniRule"/>
</dbReference>
<dbReference type="HAMAP" id="MF_01480">
    <property type="entry name" value="Cas9"/>
    <property type="match status" value="1"/>
</dbReference>
<evidence type="ECO:0000256" key="11">
    <source>
        <dbReference type="ARBA" id="ARBA00023211"/>
    </source>
</evidence>
<dbReference type="PROSITE" id="PS51749">
    <property type="entry name" value="HNH_CAS9"/>
    <property type="match status" value="1"/>
</dbReference>
<comment type="similarity">
    <text evidence="13">Belongs to the CRISPR-associated Cas9 family.</text>
</comment>
<feature type="binding site" evidence="13">
    <location>
        <position position="503"/>
    </location>
    <ligand>
        <name>Mg(2+)</name>
        <dbReference type="ChEBI" id="CHEBI:18420"/>
        <label>1</label>
    </ligand>
</feature>
<proteinExistence type="inferred from homology"/>
<keyword evidence="3 13" id="KW-0540">Nuclease</keyword>
<evidence type="ECO:0000313" key="15">
    <source>
        <dbReference type="EMBL" id="QCT07235.1"/>
    </source>
</evidence>
<dbReference type="GO" id="GO:0016787">
    <property type="term" value="F:hydrolase activity"/>
    <property type="evidence" value="ECO:0007669"/>
    <property type="project" value="UniProtKB-KW"/>
</dbReference>
<evidence type="ECO:0000259" key="14">
    <source>
        <dbReference type="PROSITE" id="PS51749"/>
    </source>
</evidence>
<dbReference type="GO" id="GO:0003677">
    <property type="term" value="F:DNA binding"/>
    <property type="evidence" value="ECO:0007669"/>
    <property type="project" value="UniProtKB-UniRule"/>
</dbReference>
<evidence type="ECO:0000256" key="13">
    <source>
        <dbReference type="HAMAP-Rule" id="MF_01480"/>
    </source>
</evidence>
<dbReference type="InterPro" id="IPR033114">
    <property type="entry name" value="HNH_CAS9"/>
</dbReference>
<dbReference type="KEGG" id="ruj:E5Z56_07625"/>
<dbReference type="OrthoDB" id="9757607at2"/>
<keyword evidence="8 13" id="KW-0694">RNA-binding</keyword>
<keyword evidence="5 13" id="KW-0255">Endonuclease</keyword>
<feature type="binding site" evidence="13">
    <location>
        <position position="721"/>
    </location>
    <ligand>
        <name>Mg(2+)</name>
        <dbReference type="ChEBI" id="CHEBI:18420"/>
        <label>2</label>
    </ligand>
</feature>
<keyword evidence="10 13" id="KW-0238">DNA-binding</keyword>
<dbReference type="InterPro" id="IPR040619">
    <property type="entry name" value="Cas9_alpha-helical_lobe"/>
</dbReference>
<accession>A0A4P8XVS3</accession>
<dbReference type="SMART" id="SM00507">
    <property type="entry name" value="HNHc"/>
    <property type="match status" value="1"/>
</dbReference>
<feature type="active site" description="For RuvC-like nuclease domain" evidence="13">
    <location>
        <position position="8"/>
    </location>
</feature>
<evidence type="ECO:0000256" key="2">
    <source>
        <dbReference type="ARBA" id="ARBA00005244"/>
    </source>
</evidence>
<comment type="cofactor">
    <cofactor evidence="1 13">
        <name>Mg(2+)</name>
        <dbReference type="ChEBI" id="CHEBI:18420"/>
    </cofactor>
</comment>
<dbReference type="RefSeq" id="WP_138157278.1">
    <property type="nucleotide sequence ID" value="NZ_CP039381.1"/>
</dbReference>
<evidence type="ECO:0000256" key="7">
    <source>
        <dbReference type="ARBA" id="ARBA00022842"/>
    </source>
</evidence>
<keyword evidence="16" id="KW-1185">Reference proteome</keyword>
<keyword evidence="9 13" id="KW-0051">Antiviral defense</keyword>
<gene>
    <name evidence="13 15" type="primary">cas9</name>
    <name evidence="15" type="ORF">E5Z56_07625</name>
</gene>
<dbReference type="GO" id="GO:0003723">
    <property type="term" value="F:RNA binding"/>
    <property type="evidence" value="ECO:0007669"/>
    <property type="project" value="UniProtKB-UniRule"/>
</dbReference>
<feature type="binding site" evidence="13">
    <location>
        <position position="8"/>
    </location>
    <ligand>
        <name>Mg(2+)</name>
        <dbReference type="ChEBI" id="CHEBI:18420"/>
        <label>1</label>
    </ligand>
</feature>
<evidence type="ECO:0000313" key="16">
    <source>
        <dbReference type="Proteomes" id="UP000301475"/>
    </source>
</evidence>
<evidence type="ECO:0000256" key="8">
    <source>
        <dbReference type="ARBA" id="ARBA00022884"/>
    </source>
</evidence>
<comment type="similarity">
    <text evidence="2">Belongs to the CRISPR-associated protein Cas9 family. Subtype II-A subfamily.</text>
</comment>
<dbReference type="InterPro" id="IPR003615">
    <property type="entry name" value="HNH_nuc"/>
</dbReference>
<evidence type="ECO:0000256" key="6">
    <source>
        <dbReference type="ARBA" id="ARBA00022801"/>
    </source>
</evidence>
<dbReference type="NCBIfam" id="TIGR01865">
    <property type="entry name" value="cas_Csn1"/>
    <property type="match status" value="1"/>
</dbReference>
<evidence type="ECO:0000256" key="10">
    <source>
        <dbReference type="ARBA" id="ARBA00023125"/>
    </source>
</evidence>
<protein>
    <recommendedName>
        <fullName evidence="13">CRISPR-associated endonuclease Cas9</fullName>
        <ecNumber evidence="13">3.1.-.-</ecNumber>
    </recommendedName>
</protein>
<name>A0A4P8XVS3_9FIRM</name>
<feature type="domain" description="HNH Cas9-type" evidence="14">
    <location>
        <begin position="511"/>
        <end position="662"/>
    </location>
</feature>
<keyword evidence="4 13" id="KW-0479">Metal-binding</keyword>
<evidence type="ECO:0000256" key="12">
    <source>
        <dbReference type="ARBA" id="ARBA00046380"/>
    </source>
</evidence>
<dbReference type="GO" id="GO:0046872">
    <property type="term" value="F:metal ion binding"/>
    <property type="evidence" value="ECO:0007669"/>
    <property type="project" value="UniProtKB-UniRule"/>
</dbReference>
<comment type="function">
    <text evidence="13">CRISPR (clustered regularly interspaced short palindromic repeat) is an adaptive immune system that provides protection against mobile genetic elements (viruses, transposable elements and conjugative plasmids). CRISPR clusters contain spacers, sequences complementary to antecedent mobile elements, and target invading nucleic acids. CRISPR clusters are transcribed and processed into CRISPR RNA (crRNA). In type II CRISPR systems correct processing of pre-crRNA requires a trans-encoded small RNA (tracrRNA), endogenous ribonuclease 3 (rnc) and this protein. The tracrRNA serves as a guide for ribonuclease 3-aided processing of pre-crRNA. Subsequently Cas9/crRNA/tracrRNA endonucleolytically cleaves linear or circular dsDNA target complementary to the spacer; Cas9 is inactive in the absence of the 2 guide RNAs (gRNA). Cas9 recognizes the protospacer adjacent motif (PAM) in the CRISPR repeat sequences to help distinguish self versus nonself, as targets within the bacterial CRISPR locus do not have PAMs. PAM recognition is also required for catalytic activity.</text>
</comment>
<dbReference type="InterPro" id="IPR036397">
    <property type="entry name" value="RNaseH_sf"/>
</dbReference>
<dbReference type="GO" id="GO:0004519">
    <property type="term" value="F:endonuclease activity"/>
    <property type="evidence" value="ECO:0007669"/>
    <property type="project" value="UniProtKB-UniRule"/>
</dbReference>
<dbReference type="Pfam" id="PF13395">
    <property type="entry name" value="HNH_4"/>
    <property type="match status" value="1"/>
</dbReference>
<dbReference type="Pfam" id="PF22702">
    <property type="entry name" value="Cas9_RuvC"/>
    <property type="match status" value="1"/>
</dbReference>
<dbReference type="InterPro" id="IPR055228">
    <property type="entry name" value="Cas9_RuvC"/>
</dbReference>
<dbReference type="InterPro" id="IPR028629">
    <property type="entry name" value="Cas9"/>
</dbReference>
<feature type="binding site" evidence="13">
    <location>
        <position position="507"/>
    </location>
    <ligand>
        <name>Mg(2+)</name>
        <dbReference type="ChEBI" id="CHEBI:18420"/>
        <label>1</label>
    </ligand>
</feature>
<evidence type="ECO:0000256" key="9">
    <source>
        <dbReference type="ARBA" id="ARBA00023118"/>
    </source>
</evidence>
<keyword evidence="11" id="KW-0464">Manganese</keyword>